<evidence type="ECO:0000313" key="2">
    <source>
        <dbReference type="Proteomes" id="UP000285456"/>
    </source>
</evidence>
<proteinExistence type="predicted"/>
<comment type="caution">
    <text evidence="1">The sequence shown here is derived from an EMBL/GenBank/DDBJ whole genome shotgun (WGS) entry which is preliminary data.</text>
</comment>
<reference evidence="1 2" key="1">
    <citation type="journal article" date="2007" name="Int. J. Syst. Evol. Microbiol.">
        <title>Oceanobacillus profundus sp. nov., isolated from a deep-sea sediment core.</title>
        <authorList>
            <person name="Kim Y.G."/>
            <person name="Choi D.H."/>
            <person name="Hyun S."/>
            <person name="Cho B.C."/>
        </authorList>
    </citation>
    <scope>NUCLEOTIDE SEQUENCE [LARGE SCALE GENOMIC DNA]</scope>
    <source>
        <strain evidence="1 2">DSM 18246</strain>
    </source>
</reference>
<name>A0A417YGS5_9BACI</name>
<sequence length="280" mass="31930">MLVKKSGQEIIRDAMNLIAENTPITNLNSGSIARSIVEATAGEYENLYEFAEAVLHNGYLSRADEEHLLYFGELFNYPRRIEVVIDPETGDRIEQLITLDTYRYELSKQVTAAVSSNEEALRLAILPISGVQSIVGKEYTHGTGSFSFIITTLYGFDAEAVKVDVENAIQEKKGFGVRPEVVLPADIPLEMQLQIIFKESTPQKDSIRYKIQSGLMNYFGNFKTDQDFIYNDFVKEVMDMDENIVDFKLNYFYLNDMPALLTNHTVLEEERIRPRLIDVL</sequence>
<gene>
    <name evidence="1" type="ORF">D1B32_12265</name>
</gene>
<evidence type="ECO:0008006" key="3">
    <source>
        <dbReference type="Google" id="ProtNLM"/>
    </source>
</evidence>
<dbReference type="OrthoDB" id="2974083at2"/>
<evidence type="ECO:0000313" key="1">
    <source>
        <dbReference type="EMBL" id="RHW32003.1"/>
    </source>
</evidence>
<dbReference type="EMBL" id="QWEH01000007">
    <property type="protein sequence ID" value="RHW32003.1"/>
    <property type="molecule type" value="Genomic_DNA"/>
</dbReference>
<keyword evidence="2" id="KW-1185">Reference proteome</keyword>
<accession>A0A417YGS5</accession>
<dbReference type="AlphaFoldDB" id="A0A417YGS5"/>
<organism evidence="1 2">
    <name type="scientific">Oceanobacillus profundus</name>
    <dbReference type="NCBI Taxonomy" id="372463"/>
    <lineage>
        <taxon>Bacteria</taxon>
        <taxon>Bacillati</taxon>
        <taxon>Bacillota</taxon>
        <taxon>Bacilli</taxon>
        <taxon>Bacillales</taxon>
        <taxon>Bacillaceae</taxon>
        <taxon>Oceanobacillus</taxon>
    </lineage>
</organism>
<protein>
    <recommendedName>
        <fullName evidence="3">Baseplate protein J-like domain-containing protein</fullName>
    </recommendedName>
</protein>
<dbReference type="Proteomes" id="UP000285456">
    <property type="component" value="Unassembled WGS sequence"/>
</dbReference>
<dbReference type="RefSeq" id="WP_118889561.1">
    <property type="nucleotide sequence ID" value="NZ_PHUT01000007.1"/>
</dbReference>